<reference evidence="2 3" key="1">
    <citation type="journal article" date="2014" name="Nat. Genet.">
        <title>Genome and transcriptome of the porcine whipworm Trichuris suis.</title>
        <authorList>
            <person name="Jex A.R."/>
            <person name="Nejsum P."/>
            <person name="Schwarz E.M."/>
            <person name="Hu L."/>
            <person name="Young N.D."/>
            <person name="Hall R.S."/>
            <person name="Korhonen P.K."/>
            <person name="Liao S."/>
            <person name="Thamsborg S."/>
            <person name="Xia J."/>
            <person name="Xu P."/>
            <person name="Wang S."/>
            <person name="Scheerlinck J.P."/>
            <person name="Hofmann A."/>
            <person name="Sternberg P.W."/>
            <person name="Wang J."/>
            <person name="Gasser R.B."/>
        </authorList>
    </citation>
    <scope>NUCLEOTIDE SEQUENCE [LARGE SCALE GENOMIC DNA]</scope>
    <source>
        <strain evidence="2">DCEP-RM93M</strain>
    </source>
</reference>
<dbReference type="AlphaFoldDB" id="A0A085LWF2"/>
<dbReference type="PANTHER" id="PTHR46903:SF1">
    <property type="entry name" value="CCHC-TYPE DOMAIN-CONTAINING PROTEIN"/>
    <property type="match status" value="1"/>
</dbReference>
<gene>
    <name evidence="2" type="ORF">M513_09850</name>
</gene>
<protein>
    <submittedName>
        <fullName evidence="2">Uncharacterized protein</fullName>
    </submittedName>
</protein>
<sequence length="1054" mass="116824">MDAVEPIVASTESATESSWFNCSCKERLKALRSSALSLEDWDRCAKLAQEQVSAADDFLQQNYLSPVSPAGNHSNSPGTQPRSGCEKVEKDGKRHLQQILVAMDSTDFRVPLERNRLKLRIQHATGAAVALREWFNDVQLDEEIRFRREELSFELDAVVMTATGRLSLQGKETKISESGVSAKQSTLEGTTMGASVEQKSDPCSAEPFSTSPHGAHPSNRDISQSLASRRPFDLAKDGGDLISAILGQRAEEQVPIFSGEPEEYPAWEEAIAPIRFCSLGQPIMKFNAIKKSLRGEALDIVKWIGMDQPNRVEALVDALKREYGRADILAQEQVSAADDFLQQNYLSSVSPAGNHSNSPGTQPRSGWEKVEKDGKRHLQQILVAMESTDFRVPLERNRLKLRIQHATGAAVALKEWFNDVQLDEEIPFRLEELSFELDAVVVTATERLSLQEKETKIAESGASAKQSTLEGITMGASAEPFSTSPHGAHLSNRDISQSLTSRKPFDLAKDGGDLISVILGQRAEEQVPIFSGEPEEYPAWEEAIAPIRFCSLGQPIMKFNAIKKSLRGEALDIVKWIGMDQPNRVEALVDALKREYGTLRSSALSLEDWDRCAKLAQEQVSAADDFLQQNYLSSVSPAGNHSNSPGTQPRSGWEKVEKDGKRHLQQILVAMESTDFRVPLERNRLKLRIQHATGAAVALKEWFNDVQLDEEIPFRLEELSFELDAVVVTATERLSLQEKETKIAESGASAKQSTLEGITMGASVEQKSDPCSAEPFSTSPHGAHLSNRDISQSLTSRKPFDLAKDGGDLISAILGQRAEEQVPIFSGEPEEYPAWEEAIAPIRFCSLGQPIMKFNAIKKSLRGEAPETVKWIGMDQPNPVEALVDALKREYGRADIVIRAQEAQLDKLEPPKEDDYPSLRNFVIAVRSCLATMKAHGYNVENNPQFTRHLERKLNWTLIKRLCQKGKGETPTHLLEFLEAEADILQKAHLFKLDVAPKRWVLPMAKSKERALVSVESSKEKPDELLKNREREASTDSSSGDCTGGVECPKCSGE</sequence>
<evidence type="ECO:0000256" key="1">
    <source>
        <dbReference type="SAM" id="MobiDB-lite"/>
    </source>
</evidence>
<accession>A0A085LWF2</accession>
<feature type="region of interest" description="Disordered" evidence="1">
    <location>
        <begin position="476"/>
        <end position="495"/>
    </location>
</feature>
<evidence type="ECO:0000313" key="3">
    <source>
        <dbReference type="Proteomes" id="UP000030764"/>
    </source>
</evidence>
<feature type="region of interest" description="Disordered" evidence="1">
    <location>
        <begin position="763"/>
        <end position="790"/>
    </location>
</feature>
<keyword evidence="3" id="KW-1185">Reference proteome</keyword>
<feature type="region of interest" description="Disordered" evidence="1">
    <location>
        <begin position="1011"/>
        <end position="1054"/>
    </location>
</feature>
<dbReference type="EMBL" id="KL363274">
    <property type="protein sequence ID" value="KFD49298.1"/>
    <property type="molecule type" value="Genomic_DNA"/>
</dbReference>
<dbReference type="Proteomes" id="UP000030764">
    <property type="component" value="Unassembled WGS sequence"/>
</dbReference>
<feature type="compositionally biased region" description="Polar residues" evidence="1">
    <location>
        <begin position="635"/>
        <end position="650"/>
    </location>
</feature>
<feature type="region of interest" description="Disordered" evidence="1">
    <location>
        <begin position="348"/>
        <end position="370"/>
    </location>
</feature>
<proteinExistence type="predicted"/>
<feature type="compositionally biased region" description="Basic and acidic residues" evidence="1">
    <location>
        <begin position="1011"/>
        <end position="1034"/>
    </location>
</feature>
<dbReference type="Pfam" id="PF03564">
    <property type="entry name" value="DUF1759"/>
    <property type="match status" value="1"/>
</dbReference>
<name>A0A085LWF2_9BILA</name>
<dbReference type="PANTHER" id="PTHR46903">
    <property type="entry name" value="C2H2-TYPE DOMAIN-CONTAINING PROTEIN"/>
    <property type="match status" value="1"/>
</dbReference>
<feature type="compositionally biased region" description="Polar residues" evidence="1">
    <location>
        <begin position="176"/>
        <end position="193"/>
    </location>
</feature>
<feature type="region of interest" description="Disordered" evidence="1">
    <location>
        <begin position="635"/>
        <end position="656"/>
    </location>
</feature>
<dbReference type="InterPro" id="IPR005312">
    <property type="entry name" value="DUF1759"/>
</dbReference>
<feature type="region of interest" description="Disordered" evidence="1">
    <location>
        <begin position="176"/>
        <end position="222"/>
    </location>
</feature>
<feature type="compositionally biased region" description="Polar residues" evidence="1">
    <location>
        <begin position="65"/>
        <end position="82"/>
    </location>
</feature>
<organism evidence="2 3">
    <name type="scientific">Trichuris suis</name>
    <name type="common">pig whipworm</name>
    <dbReference type="NCBI Taxonomy" id="68888"/>
    <lineage>
        <taxon>Eukaryota</taxon>
        <taxon>Metazoa</taxon>
        <taxon>Ecdysozoa</taxon>
        <taxon>Nematoda</taxon>
        <taxon>Enoplea</taxon>
        <taxon>Dorylaimia</taxon>
        <taxon>Trichinellida</taxon>
        <taxon>Trichuridae</taxon>
        <taxon>Trichuris</taxon>
    </lineage>
</organism>
<feature type="region of interest" description="Disordered" evidence="1">
    <location>
        <begin position="65"/>
        <end position="89"/>
    </location>
</feature>
<evidence type="ECO:0000313" key="2">
    <source>
        <dbReference type="EMBL" id="KFD49298.1"/>
    </source>
</evidence>
<feature type="compositionally biased region" description="Low complexity" evidence="1">
    <location>
        <begin position="1035"/>
        <end position="1045"/>
    </location>
</feature>
<feature type="compositionally biased region" description="Polar residues" evidence="1">
    <location>
        <begin position="348"/>
        <end position="364"/>
    </location>
</feature>